<dbReference type="InterPro" id="IPR008621">
    <property type="entry name" value="Cbb3-typ_cyt_oxidase_comp"/>
</dbReference>
<reference evidence="3 4" key="1">
    <citation type="submission" date="2018-08" db="EMBL/GenBank/DDBJ databases">
        <title>Wenzhouxiangella salilacus sp. nov., a novel bacterium isolated from a saline lake in Xinjiang Province, China.</title>
        <authorList>
            <person name="Han S."/>
        </authorList>
    </citation>
    <scope>NUCLEOTIDE SEQUENCE [LARGE SCALE GENOMIC DNA]</scope>
    <source>
        <strain evidence="3 4">XDB06</strain>
    </source>
</reference>
<proteinExistence type="predicted"/>
<dbReference type="CDD" id="cd01324">
    <property type="entry name" value="cbb3_Oxidase_CcoQ"/>
    <property type="match status" value="1"/>
</dbReference>
<dbReference type="AlphaFoldDB" id="A0A3E1K891"/>
<evidence type="ECO:0000256" key="2">
    <source>
        <dbReference type="SAM" id="Phobius"/>
    </source>
</evidence>
<evidence type="ECO:0000256" key="1">
    <source>
        <dbReference type="SAM" id="MobiDB-lite"/>
    </source>
</evidence>
<dbReference type="Pfam" id="PF05545">
    <property type="entry name" value="FixQ"/>
    <property type="match status" value="1"/>
</dbReference>
<evidence type="ECO:0000313" key="4">
    <source>
        <dbReference type="Proteomes" id="UP000260351"/>
    </source>
</evidence>
<dbReference type="Proteomes" id="UP000260351">
    <property type="component" value="Unassembled WGS sequence"/>
</dbReference>
<keyword evidence="2" id="KW-0812">Transmembrane</keyword>
<name>A0A3E1K891_9GAMM</name>
<keyword evidence="2" id="KW-0472">Membrane</keyword>
<gene>
    <name evidence="3" type="ORF">DZC52_09130</name>
</gene>
<keyword evidence="2" id="KW-1133">Transmembrane helix</keyword>
<feature type="region of interest" description="Disordered" evidence="1">
    <location>
        <begin position="35"/>
        <end position="57"/>
    </location>
</feature>
<dbReference type="EMBL" id="QUZK01000037">
    <property type="protein sequence ID" value="RFF30231.1"/>
    <property type="molecule type" value="Genomic_DNA"/>
</dbReference>
<sequence length="57" mass="6616">MSSGLVTAFAMIAFVAIVIWVFVVKRKEDFDEQANLPLDEENRRRQDKDQKDKENSS</sequence>
<feature type="compositionally biased region" description="Basic and acidic residues" evidence="1">
    <location>
        <begin position="40"/>
        <end position="57"/>
    </location>
</feature>
<feature type="transmembrane region" description="Helical" evidence="2">
    <location>
        <begin position="6"/>
        <end position="24"/>
    </location>
</feature>
<evidence type="ECO:0000313" key="3">
    <source>
        <dbReference type="EMBL" id="RFF30231.1"/>
    </source>
</evidence>
<protein>
    <submittedName>
        <fullName evidence="3">Cbb3-type cytochrome c oxidase subunit 3</fullName>
    </submittedName>
</protein>
<comment type="caution">
    <text evidence="3">The sequence shown here is derived from an EMBL/GenBank/DDBJ whole genome shotgun (WGS) entry which is preliminary data.</text>
</comment>
<organism evidence="3 4">
    <name type="scientific">Wenzhouxiangella sediminis</name>
    <dbReference type="NCBI Taxonomy" id="1792836"/>
    <lineage>
        <taxon>Bacteria</taxon>
        <taxon>Pseudomonadati</taxon>
        <taxon>Pseudomonadota</taxon>
        <taxon>Gammaproteobacteria</taxon>
        <taxon>Chromatiales</taxon>
        <taxon>Wenzhouxiangellaceae</taxon>
        <taxon>Wenzhouxiangella</taxon>
    </lineage>
</organism>
<accession>A0A3E1K891</accession>
<keyword evidence="4" id="KW-1185">Reference proteome</keyword>
<dbReference type="OrthoDB" id="9974311at2"/>
<dbReference type="RefSeq" id="WP_116650832.1">
    <property type="nucleotide sequence ID" value="NZ_QUZK01000037.1"/>
</dbReference>